<dbReference type="Proteomes" id="UP000655868">
    <property type="component" value="Unassembled WGS sequence"/>
</dbReference>
<gene>
    <name evidence="3" type="ORF">JGU71_20910</name>
</gene>
<organism evidence="3 4">
    <name type="scientific">Antrihabitans stalagmiti</name>
    <dbReference type="NCBI Taxonomy" id="2799499"/>
    <lineage>
        <taxon>Bacteria</taxon>
        <taxon>Bacillati</taxon>
        <taxon>Actinomycetota</taxon>
        <taxon>Actinomycetes</taxon>
        <taxon>Mycobacteriales</taxon>
        <taxon>Nocardiaceae</taxon>
        <taxon>Antrihabitans</taxon>
    </lineage>
</organism>
<keyword evidence="2" id="KW-0732">Signal</keyword>
<reference evidence="3" key="1">
    <citation type="submission" date="2020-12" db="EMBL/GenBank/DDBJ databases">
        <title>Antrihabitans popcorni sp. nov. and Antrihabitans auranticaus sp. nov., isolated from a larva cave.</title>
        <authorList>
            <person name="Lee S.D."/>
            <person name="Kim I.S."/>
        </authorList>
    </citation>
    <scope>NUCLEOTIDE SEQUENCE</scope>
    <source>
        <strain evidence="3">YC3-6</strain>
    </source>
</reference>
<evidence type="ECO:0000256" key="2">
    <source>
        <dbReference type="SAM" id="SignalP"/>
    </source>
</evidence>
<dbReference type="AlphaFoldDB" id="A0A934NU53"/>
<evidence type="ECO:0000313" key="4">
    <source>
        <dbReference type="Proteomes" id="UP000655868"/>
    </source>
</evidence>
<proteinExistence type="predicted"/>
<dbReference type="EMBL" id="JAEMNV010000007">
    <property type="protein sequence ID" value="MBJ8341350.1"/>
    <property type="molecule type" value="Genomic_DNA"/>
</dbReference>
<evidence type="ECO:0008006" key="5">
    <source>
        <dbReference type="Google" id="ProtNLM"/>
    </source>
</evidence>
<protein>
    <recommendedName>
        <fullName evidence="5">DUF4333 domain-containing protein</fullName>
    </recommendedName>
</protein>
<name>A0A934NU53_9NOCA</name>
<feature type="region of interest" description="Disordered" evidence="1">
    <location>
        <begin position="28"/>
        <end position="67"/>
    </location>
</feature>
<comment type="caution">
    <text evidence="3">The sequence shown here is derived from an EMBL/GenBank/DDBJ whole genome shotgun (WGS) entry which is preliminary data.</text>
</comment>
<feature type="chain" id="PRO_5039038942" description="DUF4333 domain-containing protein" evidence="2">
    <location>
        <begin position="16"/>
        <end position="146"/>
    </location>
</feature>
<dbReference type="RefSeq" id="WP_199706231.1">
    <property type="nucleotide sequence ID" value="NZ_JAEMNV010000007.1"/>
</dbReference>
<accession>A0A934NU53</accession>
<sequence length="146" mass="14604">MKFCVAVAAGFVASAAILVGCGENVEGTATAGDETSATAERTTEAPTRTSSPRTSTPRSSTSSPAPFTIGALETKLASNVDALSVACTGPAAPESGDQFDCVAVIAEGDLPITVTLTDAAGQKYAYDGKADFGTTIKSVSGSFTLK</sequence>
<evidence type="ECO:0000313" key="3">
    <source>
        <dbReference type="EMBL" id="MBJ8341350.1"/>
    </source>
</evidence>
<feature type="compositionally biased region" description="Low complexity" evidence="1">
    <location>
        <begin position="34"/>
        <end position="66"/>
    </location>
</feature>
<feature type="signal peptide" evidence="2">
    <location>
        <begin position="1"/>
        <end position="15"/>
    </location>
</feature>
<keyword evidence="4" id="KW-1185">Reference proteome</keyword>
<evidence type="ECO:0000256" key="1">
    <source>
        <dbReference type="SAM" id="MobiDB-lite"/>
    </source>
</evidence>
<dbReference type="PROSITE" id="PS51257">
    <property type="entry name" value="PROKAR_LIPOPROTEIN"/>
    <property type="match status" value="1"/>
</dbReference>